<evidence type="ECO:0000256" key="11">
    <source>
        <dbReference type="ARBA" id="ARBA00023180"/>
    </source>
</evidence>
<evidence type="ECO:0000256" key="10">
    <source>
        <dbReference type="ARBA" id="ARBA00023170"/>
    </source>
</evidence>
<gene>
    <name evidence="13" type="ORF">IPOD504_LOCUS536</name>
</gene>
<evidence type="ECO:0000256" key="2">
    <source>
        <dbReference type="ARBA" id="ARBA00010532"/>
    </source>
</evidence>
<feature type="non-terminal residue" evidence="13">
    <location>
        <position position="173"/>
    </location>
</feature>
<protein>
    <recommendedName>
        <fullName evidence="12">Sensory neuron membrane protein 2</fullName>
    </recommendedName>
</protein>
<proteinExistence type="inferred from homology"/>
<dbReference type="InterPro" id="IPR002159">
    <property type="entry name" value="CD36_fam"/>
</dbReference>
<keyword evidence="9" id="KW-1015">Disulfide bond</keyword>
<keyword evidence="4" id="KW-0716">Sensory transduction</keyword>
<evidence type="ECO:0000256" key="1">
    <source>
        <dbReference type="ARBA" id="ARBA00004236"/>
    </source>
</evidence>
<organism evidence="13 14">
    <name type="scientific">Iphiclides podalirius</name>
    <name type="common">scarce swallowtail</name>
    <dbReference type="NCBI Taxonomy" id="110791"/>
    <lineage>
        <taxon>Eukaryota</taxon>
        <taxon>Metazoa</taxon>
        <taxon>Ecdysozoa</taxon>
        <taxon>Arthropoda</taxon>
        <taxon>Hexapoda</taxon>
        <taxon>Insecta</taxon>
        <taxon>Pterygota</taxon>
        <taxon>Neoptera</taxon>
        <taxon>Endopterygota</taxon>
        <taxon>Lepidoptera</taxon>
        <taxon>Glossata</taxon>
        <taxon>Ditrysia</taxon>
        <taxon>Papilionoidea</taxon>
        <taxon>Papilionidae</taxon>
        <taxon>Papilioninae</taxon>
        <taxon>Iphiclides</taxon>
    </lineage>
</organism>
<accession>A0ABN8HKS6</accession>
<keyword evidence="5" id="KW-0812">Transmembrane</keyword>
<keyword evidence="14" id="KW-1185">Reference proteome</keyword>
<evidence type="ECO:0000256" key="8">
    <source>
        <dbReference type="ARBA" id="ARBA00023136"/>
    </source>
</evidence>
<evidence type="ECO:0000256" key="12">
    <source>
        <dbReference type="ARBA" id="ARBA00040645"/>
    </source>
</evidence>
<dbReference type="Proteomes" id="UP000837857">
    <property type="component" value="Chromosome 1"/>
</dbReference>
<sequence length="173" mass="19221">MGLLNTVIGAVFGQYNSPILEVRVRDLLFDGIRICQSSGLIVGIVCSQIRAIGANSNNLVIQDDGSVVFSLLSYKELPSKVYKVHRGINDPEDLGRIISFNGSSHFDYWVDDNEMDGNETTASVCNMINGTDSGIFNPFISRDKPLYAINTDICRQVPCYPLSISSIQFEYRR</sequence>
<keyword evidence="10" id="KW-0675">Receptor</keyword>
<evidence type="ECO:0000256" key="3">
    <source>
        <dbReference type="ARBA" id="ARBA00022475"/>
    </source>
</evidence>
<evidence type="ECO:0000256" key="9">
    <source>
        <dbReference type="ARBA" id="ARBA00023157"/>
    </source>
</evidence>
<dbReference type="EMBL" id="OW152813">
    <property type="protein sequence ID" value="CAH2035409.1"/>
    <property type="molecule type" value="Genomic_DNA"/>
</dbReference>
<name>A0ABN8HKS6_9NEOP</name>
<evidence type="ECO:0000256" key="5">
    <source>
        <dbReference type="ARBA" id="ARBA00022692"/>
    </source>
</evidence>
<evidence type="ECO:0000256" key="7">
    <source>
        <dbReference type="ARBA" id="ARBA00022989"/>
    </source>
</evidence>
<comment type="similarity">
    <text evidence="2">Belongs to the CD36 family.</text>
</comment>
<evidence type="ECO:0000256" key="4">
    <source>
        <dbReference type="ARBA" id="ARBA00022606"/>
    </source>
</evidence>
<dbReference type="PANTHER" id="PTHR11923">
    <property type="entry name" value="SCAVENGER RECEPTOR CLASS B TYPE-1 SR-B1"/>
    <property type="match status" value="1"/>
</dbReference>
<dbReference type="PANTHER" id="PTHR11923:SF109">
    <property type="entry name" value="SENSORY NEURON MEMBRANE PROTEIN 2"/>
    <property type="match status" value="1"/>
</dbReference>
<evidence type="ECO:0000313" key="14">
    <source>
        <dbReference type="Proteomes" id="UP000837857"/>
    </source>
</evidence>
<comment type="subcellular location">
    <subcellularLocation>
        <location evidence="1">Cell membrane</location>
    </subcellularLocation>
</comment>
<keyword evidence="11" id="KW-0325">Glycoprotein</keyword>
<keyword evidence="8" id="KW-0472">Membrane</keyword>
<dbReference type="Pfam" id="PF01130">
    <property type="entry name" value="CD36"/>
    <property type="match status" value="1"/>
</dbReference>
<evidence type="ECO:0000313" key="13">
    <source>
        <dbReference type="EMBL" id="CAH2035409.1"/>
    </source>
</evidence>
<keyword evidence="7" id="KW-1133">Transmembrane helix</keyword>
<keyword evidence="3" id="KW-1003">Cell membrane</keyword>
<reference evidence="13" key="1">
    <citation type="submission" date="2022-03" db="EMBL/GenBank/DDBJ databases">
        <authorList>
            <person name="Martin H S."/>
        </authorList>
    </citation>
    <scope>NUCLEOTIDE SEQUENCE</scope>
</reference>
<keyword evidence="6" id="KW-0552">Olfaction</keyword>
<evidence type="ECO:0000256" key="6">
    <source>
        <dbReference type="ARBA" id="ARBA00022725"/>
    </source>
</evidence>